<reference evidence="1 2" key="1">
    <citation type="submission" date="2014-07" db="EMBL/GenBank/DDBJ databases">
        <title>Methanogenic archaea and the global carbon cycle.</title>
        <authorList>
            <person name="Henriksen J.R."/>
            <person name="Luke J."/>
            <person name="Reinhart S."/>
            <person name="Benedict M.N."/>
            <person name="Youngblut N.D."/>
            <person name="Metcalf M.E."/>
            <person name="Whitaker R.J."/>
            <person name="Metcalf W.W."/>
        </authorList>
    </citation>
    <scope>NUCLEOTIDE SEQUENCE [LARGE SCALE GENOMIC DNA]</scope>
    <source>
        <strain evidence="1 2">HB-1</strain>
    </source>
</reference>
<evidence type="ECO:0000313" key="2">
    <source>
        <dbReference type="Proteomes" id="UP000033101"/>
    </source>
</evidence>
<name>A0A0E3WT26_9EURY</name>
<accession>A0A0E3WT26</accession>
<sequence length="380" mass="43635">MKYTFQDSTELPVQRDFIQDLQDFIRVSQETIPLEKSIIEIKQGNINETALSQQRIDEIEKFQKEVTDYIEERVRGTESEEILEIKSKTIETCASIALLKKNERLEDIDRQNRLTLIEVRQLEDRVLSTLSPFFENCIYGAEDTYYASTEDRKLKGWQVSSVDNMRYEFGLNFIQDTLKVEDLQKLILPVRSKSGFLSKEGKVKKMDVSGFHITNIESGKNNTRVVLEDKDAENRFIISADDRTFLVMHGDHEITGDEKLAPAIDRDNLYMFMKKVKDFFTASVVFKGLRLIQIDGKNAVEENMLFDCLKLIASIYGELVRECIDRGYTKGEITIKMEEPGSVRTEKYISKSEASRELSSIGPEGVELVGILGVSDTRQI</sequence>
<dbReference type="EMBL" id="CP009516">
    <property type="protein sequence ID" value="AKB77785.1"/>
    <property type="molecule type" value="Genomic_DNA"/>
</dbReference>
<dbReference type="OrthoDB" id="124194at2157"/>
<dbReference type="KEGG" id="mhor:MSHOH_1302"/>
<dbReference type="PATRIC" id="fig|1434110.4.peg.1620"/>
<dbReference type="Proteomes" id="UP000033101">
    <property type="component" value="Chromosome"/>
</dbReference>
<gene>
    <name evidence="1" type="ORF">MSHOH_1302</name>
</gene>
<organism evidence="1 2">
    <name type="scientific">Methanosarcina horonobensis HB-1 = JCM 15518</name>
    <dbReference type="NCBI Taxonomy" id="1434110"/>
    <lineage>
        <taxon>Archaea</taxon>
        <taxon>Methanobacteriati</taxon>
        <taxon>Methanobacteriota</taxon>
        <taxon>Stenosarchaea group</taxon>
        <taxon>Methanomicrobia</taxon>
        <taxon>Methanosarcinales</taxon>
        <taxon>Methanosarcinaceae</taxon>
        <taxon>Methanosarcina</taxon>
    </lineage>
</organism>
<dbReference type="STRING" id="1434110.MSHOH_1302"/>
<dbReference type="HOGENOM" id="CLU_059500_0_0_2"/>
<protein>
    <submittedName>
        <fullName evidence="1">Chromosome segregation ATPase</fullName>
    </submittedName>
</protein>
<dbReference type="GeneID" id="24830480"/>
<dbReference type="AlphaFoldDB" id="A0A0E3WT26"/>
<evidence type="ECO:0000313" key="1">
    <source>
        <dbReference type="EMBL" id="AKB77785.1"/>
    </source>
</evidence>
<proteinExistence type="predicted"/>
<dbReference type="RefSeq" id="WP_048138397.1">
    <property type="nucleotide sequence ID" value="NZ_CP009516.1"/>
</dbReference>
<keyword evidence="2" id="KW-1185">Reference proteome</keyword>